<dbReference type="UniPathway" id="UPA00031">
    <property type="reaction ID" value="UER00010"/>
</dbReference>
<dbReference type="OrthoDB" id="9807137at2"/>
<dbReference type="GeneID" id="82203747"/>
<evidence type="ECO:0000256" key="8">
    <source>
        <dbReference type="ARBA" id="ARBA00047838"/>
    </source>
</evidence>
<keyword evidence="7 10" id="KW-0456">Lyase</keyword>
<evidence type="ECO:0000256" key="4">
    <source>
        <dbReference type="ARBA" id="ARBA00022801"/>
    </source>
</evidence>
<dbReference type="GO" id="GO:0000105">
    <property type="term" value="P:L-histidine biosynthetic process"/>
    <property type="evidence" value="ECO:0007669"/>
    <property type="project" value="UniProtKB-UniRule"/>
</dbReference>
<dbReference type="InterPro" id="IPR017926">
    <property type="entry name" value="GATASE"/>
</dbReference>
<dbReference type="CDD" id="cd01748">
    <property type="entry name" value="GATase1_IGP_Synthase"/>
    <property type="match status" value="1"/>
</dbReference>
<dbReference type="RefSeq" id="WP_075820910.1">
    <property type="nucleotide sequence ID" value="NZ_CAOUMU010000067.1"/>
</dbReference>
<reference evidence="13 14" key="1">
    <citation type="submission" date="2016-11" db="EMBL/GenBank/DDBJ databases">
        <title>Description of two novel members of the family Erysipelotrichaceae: Ileibacterium lipovorans gen. nov., sp. nov. and Dubosiella newyorkensis, gen. nov., sp. nov.</title>
        <authorList>
            <person name="Cox L.M."/>
            <person name="Sohn J."/>
            <person name="Tyrrell K.L."/>
            <person name="Citron D.M."/>
            <person name="Lawson P.A."/>
            <person name="Patel N.B."/>
            <person name="Iizumi T."/>
            <person name="Perez-Perez G.I."/>
            <person name="Goldstein E.J."/>
            <person name="Blaser M.J."/>
        </authorList>
    </citation>
    <scope>NUCLEOTIDE SEQUENCE [LARGE SCALE GENOMIC DNA]</scope>
    <source>
        <strain evidence="13 14">NYU-BL-A3</strain>
    </source>
</reference>
<gene>
    <name evidence="10" type="primary">hisH</name>
    <name evidence="13" type="ORF">BO222_11435</name>
</gene>
<evidence type="ECO:0000256" key="2">
    <source>
        <dbReference type="ARBA" id="ARBA00011152"/>
    </source>
</evidence>
<dbReference type="PIRSF" id="PIRSF000495">
    <property type="entry name" value="Amidotransf_hisH"/>
    <property type="match status" value="1"/>
</dbReference>
<dbReference type="Proteomes" id="UP000186341">
    <property type="component" value="Unassembled WGS sequence"/>
</dbReference>
<feature type="active site" evidence="10 11">
    <location>
        <position position="184"/>
    </location>
</feature>
<dbReference type="InterPro" id="IPR010139">
    <property type="entry name" value="Imidazole-glycPsynth_HisH"/>
</dbReference>
<dbReference type="EC" id="3.5.1.2" evidence="10"/>
<protein>
    <recommendedName>
        <fullName evidence="10">Imidazole glycerol phosphate synthase subunit HisH</fullName>
        <ecNumber evidence="10">4.3.2.10</ecNumber>
    </recommendedName>
    <alternativeName>
        <fullName evidence="10">IGP synthase glutaminase subunit</fullName>
        <ecNumber evidence="10">3.5.1.2</ecNumber>
    </alternativeName>
    <alternativeName>
        <fullName evidence="10">IGP synthase subunit HisH</fullName>
    </alternativeName>
    <alternativeName>
        <fullName evidence="10">ImGP synthase subunit HisH</fullName>
        <shortName evidence="10">IGPS subunit HisH</shortName>
    </alternativeName>
</protein>
<dbReference type="EC" id="4.3.2.10" evidence="10"/>
<keyword evidence="10" id="KW-0963">Cytoplasm</keyword>
<keyword evidence="4 10" id="KW-0378">Hydrolase</keyword>
<evidence type="ECO:0000313" key="14">
    <source>
        <dbReference type="Proteomes" id="UP000186341"/>
    </source>
</evidence>
<comment type="function">
    <text evidence="10">IGPS catalyzes the conversion of PRFAR and glutamine to IGP, AICAR and glutamate. The HisH subunit catalyzes the hydrolysis of glutamine to glutamate and ammonia as part of the synthesis of IGP and AICAR. The resulting ammonia molecule is channeled to the active site of HisF.</text>
</comment>
<evidence type="ECO:0000313" key="13">
    <source>
        <dbReference type="EMBL" id="OLU36935.1"/>
    </source>
</evidence>
<dbReference type="PANTHER" id="PTHR42701">
    <property type="entry name" value="IMIDAZOLE GLYCEROL PHOSPHATE SYNTHASE SUBUNIT HISH"/>
    <property type="match status" value="1"/>
</dbReference>
<evidence type="ECO:0000256" key="6">
    <source>
        <dbReference type="ARBA" id="ARBA00023102"/>
    </source>
</evidence>
<proteinExistence type="inferred from homology"/>
<sequence>MIGIIDYGMGNLHSVQNACTHLGLESLISENPEQLRKCDKLILPGVGAFGDLMKNLKKTGLDQFVLDEVGKNKKPMLGICLGMQALFESSEENGHQLGLGFLKGEVIPMKGYDIRIPEIGWNDLVIRSSHPLKDKLSANPFAYYDHSYFVSGFDPDDLIAYSQYGPYLVPGIVGRDNVVGTQFHPEKSGKDGLKILEWFAKEFNNDHSSSN</sequence>
<name>A0A1U7NDA4_9FIRM</name>
<dbReference type="GO" id="GO:0016829">
    <property type="term" value="F:lyase activity"/>
    <property type="evidence" value="ECO:0007669"/>
    <property type="project" value="UniProtKB-KW"/>
</dbReference>
<dbReference type="NCBIfam" id="TIGR01855">
    <property type="entry name" value="IMP_synth_hisH"/>
    <property type="match status" value="1"/>
</dbReference>
<comment type="catalytic activity">
    <reaction evidence="9 10">
        <text>L-glutamine + H2O = L-glutamate + NH4(+)</text>
        <dbReference type="Rhea" id="RHEA:15889"/>
        <dbReference type="ChEBI" id="CHEBI:15377"/>
        <dbReference type="ChEBI" id="CHEBI:28938"/>
        <dbReference type="ChEBI" id="CHEBI:29985"/>
        <dbReference type="ChEBI" id="CHEBI:58359"/>
        <dbReference type="EC" id="3.5.1.2"/>
    </reaction>
</comment>
<dbReference type="AlphaFoldDB" id="A0A1U7NDA4"/>
<comment type="caution">
    <text evidence="13">The sequence shown here is derived from an EMBL/GenBank/DDBJ whole genome shotgun (WGS) entry which is preliminary data.</text>
</comment>
<keyword evidence="5 10" id="KW-0315">Glutamine amidotransferase</keyword>
<dbReference type="Gene3D" id="3.40.50.880">
    <property type="match status" value="1"/>
</dbReference>
<feature type="domain" description="Glutamine amidotransferase" evidence="12">
    <location>
        <begin position="4"/>
        <end position="199"/>
    </location>
</feature>
<dbReference type="GO" id="GO:0000107">
    <property type="term" value="F:imidazoleglycerol-phosphate synthase activity"/>
    <property type="evidence" value="ECO:0007669"/>
    <property type="project" value="UniProtKB-UniRule"/>
</dbReference>
<dbReference type="InterPro" id="IPR029062">
    <property type="entry name" value="Class_I_gatase-like"/>
</dbReference>
<feature type="active site" description="Nucleophile" evidence="10 11">
    <location>
        <position position="80"/>
    </location>
</feature>
<keyword evidence="6 10" id="KW-0368">Histidine biosynthesis</keyword>
<evidence type="ECO:0000256" key="9">
    <source>
        <dbReference type="ARBA" id="ARBA00049534"/>
    </source>
</evidence>
<dbReference type="Pfam" id="PF00117">
    <property type="entry name" value="GATase"/>
    <property type="match status" value="1"/>
</dbReference>
<keyword evidence="3 10" id="KW-0028">Amino-acid biosynthesis</keyword>
<feature type="active site" evidence="10 11">
    <location>
        <position position="186"/>
    </location>
</feature>
<comment type="pathway">
    <text evidence="1 10">Amino-acid biosynthesis; L-histidine biosynthesis; L-histidine from 5-phospho-alpha-D-ribose 1-diphosphate: step 5/9.</text>
</comment>
<organism evidence="13 14">
    <name type="scientific">Ileibacterium valens</name>
    <dbReference type="NCBI Taxonomy" id="1862668"/>
    <lineage>
        <taxon>Bacteria</taxon>
        <taxon>Bacillati</taxon>
        <taxon>Bacillota</taxon>
        <taxon>Erysipelotrichia</taxon>
        <taxon>Erysipelotrichales</taxon>
        <taxon>Erysipelotrichaceae</taxon>
        <taxon>Ileibacterium</taxon>
    </lineage>
</organism>
<comment type="catalytic activity">
    <reaction evidence="8 10">
        <text>5-[(5-phospho-1-deoxy-D-ribulos-1-ylimino)methylamino]-1-(5-phospho-beta-D-ribosyl)imidazole-4-carboxamide + L-glutamine = D-erythro-1-(imidazol-4-yl)glycerol 3-phosphate + 5-amino-1-(5-phospho-beta-D-ribosyl)imidazole-4-carboxamide + L-glutamate + H(+)</text>
        <dbReference type="Rhea" id="RHEA:24793"/>
        <dbReference type="ChEBI" id="CHEBI:15378"/>
        <dbReference type="ChEBI" id="CHEBI:29985"/>
        <dbReference type="ChEBI" id="CHEBI:58278"/>
        <dbReference type="ChEBI" id="CHEBI:58359"/>
        <dbReference type="ChEBI" id="CHEBI:58475"/>
        <dbReference type="ChEBI" id="CHEBI:58525"/>
        <dbReference type="EC" id="4.3.2.10"/>
    </reaction>
</comment>
<comment type="subunit">
    <text evidence="2 10">Heterodimer of HisH and HisF.</text>
</comment>
<dbReference type="PROSITE" id="PS51273">
    <property type="entry name" value="GATASE_TYPE_1"/>
    <property type="match status" value="1"/>
</dbReference>
<comment type="subcellular location">
    <subcellularLocation>
        <location evidence="10">Cytoplasm</location>
    </subcellularLocation>
</comment>
<evidence type="ECO:0000256" key="10">
    <source>
        <dbReference type="HAMAP-Rule" id="MF_00278"/>
    </source>
</evidence>
<evidence type="ECO:0000256" key="1">
    <source>
        <dbReference type="ARBA" id="ARBA00005091"/>
    </source>
</evidence>
<evidence type="ECO:0000256" key="3">
    <source>
        <dbReference type="ARBA" id="ARBA00022605"/>
    </source>
</evidence>
<accession>A0A1U7NDA4</accession>
<dbReference type="GO" id="GO:0005737">
    <property type="term" value="C:cytoplasm"/>
    <property type="evidence" value="ECO:0007669"/>
    <property type="project" value="UniProtKB-SubCell"/>
</dbReference>
<keyword evidence="14" id="KW-1185">Reference proteome</keyword>
<evidence type="ECO:0000259" key="12">
    <source>
        <dbReference type="Pfam" id="PF00117"/>
    </source>
</evidence>
<dbReference type="EMBL" id="MPJW01000244">
    <property type="protein sequence ID" value="OLU36935.1"/>
    <property type="molecule type" value="Genomic_DNA"/>
</dbReference>
<dbReference type="HAMAP" id="MF_00278">
    <property type="entry name" value="HisH"/>
    <property type="match status" value="1"/>
</dbReference>
<evidence type="ECO:0000256" key="5">
    <source>
        <dbReference type="ARBA" id="ARBA00022962"/>
    </source>
</evidence>
<dbReference type="SUPFAM" id="SSF52317">
    <property type="entry name" value="Class I glutamine amidotransferase-like"/>
    <property type="match status" value="1"/>
</dbReference>
<evidence type="ECO:0000256" key="11">
    <source>
        <dbReference type="PIRSR" id="PIRSR000495-1"/>
    </source>
</evidence>
<dbReference type="PANTHER" id="PTHR42701:SF1">
    <property type="entry name" value="IMIDAZOLE GLYCEROL PHOSPHATE SYNTHASE SUBUNIT HISH"/>
    <property type="match status" value="1"/>
</dbReference>
<dbReference type="GO" id="GO:0004359">
    <property type="term" value="F:glutaminase activity"/>
    <property type="evidence" value="ECO:0007669"/>
    <property type="project" value="UniProtKB-EC"/>
</dbReference>
<evidence type="ECO:0000256" key="7">
    <source>
        <dbReference type="ARBA" id="ARBA00023239"/>
    </source>
</evidence>